<sequence>MTAAQFTDNYYNYVSSFVRTDRCKGIGIRHFWHTAKFGSFVDIRGVYHTTYHFDGKVILAVLACVITLVVGTLIYSVNPFSGVTVGAGSVLVAVSGVSSFFAATVSLRRKYRTARRRRLENQRLLCARSLRSWREVGRHPEDMRPIVDFERYLDWWATPNDDP</sequence>
<feature type="transmembrane region" description="Helical" evidence="1">
    <location>
        <begin position="83"/>
        <end position="107"/>
    </location>
</feature>
<keyword evidence="2" id="KW-1185">Reference proteome</keyword>
<accession>A0A915Q4R9</accession>
<evidence type="ECO:0000313" key="3">
    <source>
        <dbReference type="WBParaSite" id="sdigi.contig75.g3689.t1"/>
    </source>
</evidence>
<organism evidence="2 3">
    <name type="scientific">Setaria digitata</name>
    <dbReference type="NCBI Taxonomy" id="48799"/>
    <lineage>
        <taxon>Eukaryota</taxon>
        <taxon>Metazoa</taxon>
        <taxon>Ecdysozoa</taxon>
        <taxon>Nematoda</taxon>
        <taxon>Chromadorea</taxon>
        <taxon>Rhabditida</taxon>
        <taxon>Spirurina</taxon>
        <taxon>Spiruromorpha</taxon>
        <taxon>Filarioidea</taxon>
        <taxon>Setariidae</taxon>
        <taxon>Setaria</taxon>
    </lineage>
</organism>
<keyword evidence="1" id="KW-0812">Transmembrane</keyword>
<dbReference type="WBParaSite" id="sdigi.contig75.g3689.t1">
    <property type="protein sequence ID" value="sdigi.contig75.g3689.t1"/>
    <property type="gene ID" value="sdigi.contig75.g3689"/>
</dbReference>
<feature type="transmembrane region" description="Helical" evidence="1">
    <location>
        <begin position="57"/>
        <end position="77"/>
    </location>
</feature>
<proteinExistence type="predicted"/>
<dbReference type="AlphaFoldDB" id="A0A915Q4R9"/>
<keyword evidence="1" id="KW-0472">Membrane</keyword>
<reference evidence="3" key="1">
    <citation type="submission" date="2022-11" db="UniProtKB">
        <authorList>
            <consortium name="WormBaseParasite"/>
        </authorList>
    </citation>
    <scope>IDENTIFICATION</scope>
</reference>
<keyword evidence="1" id="KW-1133">Transmembrane helix</keyword>
<evidence type="ECO:0000256" key="1">
    <source>
        <dbReference type="SAM" id="Phobius"/>
    </source>
</evidence>
<evidence type="ECO:0000313" key="2">
    <source>
        <dbReference type="Proteomes" id="UP000887581"/>
    </source>
</evidence>
<protein>
    <submittedName>
        <fullName evidence="3">Uncharacterized protein</fullName>
    </submittedName>
</protein>
<dbReference type="Proteomes" id="UP000887581">
    <property type="component" value="Unplaced"/>
</dbReference>
<name>A0A915Q4R9_9BILA</name>